<evidence type="ECO:0000313" key="6">
    <source>
        <dbReference type="Proteomes" id="UP000182693"/>
    </source>
</evidence>
<evidence type="ECO:0000313" key="5">
    <source>
        <dbReference type="EMBL" id="OIO64813.1"/>
    </source>
</evidence>
<dbReference type="GO" id="GO:0004252">
    <property type="term" value="F:serine-type endopeptidase activity"/>
    <property type="evidence" value="ECO:0007669"/>
    <property type="project" value="InterPro"/>
</dbReference>
<dbReference type="Pfam" id="PF13365">
    <property type="entry name" value="Trypsin_2"/>
    <property type="match status" value="1"/>
</dbReference>
<dbReference type="Gene3D" id="2.30.42.10">
    <property type="match status" value="1"/>
</dbReference>
<organism evidence="5 6">
    <name type="scientific">Candidatus Wolfebacteria bacterium CG1_02_39_135</name>
    <dbReference type="NCBI Taxonomy" id="1805425"/>
    <lineage>
        <taxon>Bacteria</taxon>
        <taxon>Candidatus Wolfeibacteriota</taxon>
    </lineage>
</organism>
<dbReference type="InterPro" id="IPR001478">
    <property type="entry name" value="PDZ"/>
</dbReference>
<dbReference type="PANTHER" id="PTHR43343">
    <property type="entry name" value="PEPTIDASE S12"/>
    <property type="match status" value="1"/>
</dbReference>
<dbReference type="EMBL" id="MNWX01000038">
    <property type="protein sequence ID" value="OIO64813.1"/>
    <property type="molecule type" value="Genomic_DNA"/>
</dbReference>
<comment type="similarity">
    <text evidence="1">Belongs to the peptidase S1C family.</text>
</comment>
<gene>
    <name evidence="5" type="ORF">AUJ30_02070</name>
</gene>
<name>A0A1J4Y1Z2_9BACT</name>
<dbReference type="STRING" id="1805425.AUJ30_02070"/>
<accession>A0A1J4Y1Z2</accession>
<dbReference type="InterPro" id="IPR001940">
    <property type="entry name" value="Peptidase_S1C"/>
</dbReference>
<keyword evidence="2" id="KW-0645">Protease</keyword>
<dbReference type="InterPro" id="IPR043504">
    <property type="entry name" value="Peptidase_S1_PA_chymotrypsin"/>
</dbReference>
<dbReference type="InterPro" id="IPR036034">
    <property type="entry name" value="PDZ_sf"/>
</dbReference>
<dbReference type="PROSITE" id="PS50106">
    <property type="entry name" value="PDZ"/>
    <property type="match status" value="1"/>
</dbReference>
<keyword evidence="3" id="KW-0378">Hydrolase</keyword>
<dbReference type="PANTHER" id="PTHR43343:SF3">
    <property type="entry name" value="PROTEASE DO-LIKE 8, CHLOROPLASTIC"/>
    <property type="match status" value="1"/>
</dbReference>
<evidence type="ECO:0000256" key="1">
    <source>
        <dbReference type="ARBA" id="ARBA00010541"/>
    </source>
</evidence>
<dbReference type="GO" id="GO:0006508">
    <property type="term" value="P:proteolysis"/>
    <property type="evidence" value="ECO:0007669"/>
    <property type="project" value="UniProtKB-KW"/>
</dbReference>
<dbReference type="Pfam" id="PF13180">
    <property type="entry name" value="PDZ_2"/>
    <property type="match status" value="1"/>
</dbReference>
<dbReference type="SMART" id="SM00228">
    <property type="entry name" value="PDZ"/>
    <property type="match status" value="1"/>
</dbReference>
<dbReference type="InterPro" id="IPR009003">
    <property type="entry name" value="Peptidase_S1_PA"/>
</dbReference>
<dbReference type="CDD" id="cd06779">
    <property type="entry name" value="cpPDZ_Deg_HtrA-like"/>
    <property type="match status" value="1"/>
</dbReference>
<dbReference type="SUPFAM" id="SSF50156">
    <property type="entry name" value="PDZ domain-like"/>
    <property type="match status" value="1"/>
</dbReference>
<evidence type="ECO:0000259" key="4">
    <source>
        <dbReference type="PROSITE" id="PS50106"/>
    </source>
</evidence>
<dbReference type="PRINTS" id="PR00834">
    <property type="entry name" value="PROTEASES2C"/>
</dbReference>
<dbReference type="Gene3D" id="2.40.10.10">
    <property type="entry name" value="Trypsin-like serine proteases"/>
    <property type="match status" value="2"/>
</dbReference>
<reference evidence="5 6" key="1">
    <citation type="journal article" date="2016" name="Environ. Microbiol.">
        <title>Genomic resolution of a cold subsurface aquifer community provides metabolic insights for novel microbes adapted to high CO concentrations.</title>
        <authorList>
            <person name="Probst A.J."/>
            <person name="Castelle C.J."/>
            <person name="Singh A."/>
            <person name="Brown C.T."/>
            <person name="Anantharaman K."/>
            <person name="Sharon I."/>
            <person name="Hug L.A."/>
            <person name="Burstein D."/>
            <person name="Emerson J.B."/>
            <person name="Thomas B.C."/>
            <person name="Banfield J.F."/>
        </authorList>
    </citation>
    <scope>NUCLEOTIDE SEQUENCE [LARGE SCALE GENOMIC DNA]</scope>
    <source>
        <strain evidence="5">CG1_02_39_135</strain>
    </source>
</reference>
<protein>
    <recommendedName>
        <fullName evidence="4">PDZ domain-containing protein</fullName>
    </recommendedName>
</protein>
<dbReference type="Proteomes" id="UP000182693">
    <property type="component" value="Unassembled WGS sequence"/>
</dbReference>
<comment type="caution">
    <text evidence="5">The sequence shown here is derived from an EMBL/GenBank/DDBJ whole genome shotgun (WGS) entry which is preliminary data.</text>
</comment>
<dbReference type="InterPro" id="IPR051201">
    <property type="entry name" value="Chloro_Bact_Ser_Proteases"/>
</dbReference>
<dbReference type="SUPFAM" id="SSF50494">
    <property type="entry name" value="Trypsin-like serine proteases"/>
    <property type="match status" value="1"/>
</dbReference>
<sequence>MNKRILVLLISTTILGGFLGSLVSVNSAGANIFQNFYNQYLKSFIPQGTQAPVQSPSSTYTSTVDYEQAVIKAVEQASPAVISITISKNVPVIEQCPYNPFSDLPPEFQQFFGQRFEFYQPCQKGTKLQEIGGGSGFIISSDGLIVTNKHVVADEKAEYTVLTNDGKKYDAQVLARDANRDLAVLKISANNLPTLSLGDSDGLKLGQTAIVIGNALGEFRNTVSVGVISGLSRSVTASGAGLSETFEGLIQSDAAINAGNSGGPLLNLKGEVIGINVAMVSGAQNIGFAIPINQVKKAIESVKSTGRIITPYLGIRYMMITADLAKEQKLAIDYGALIQGDKNNPAVLPNSPAAKAGLKTGDIITEINDKKITQDKPLGSVLQEYNVGDVITLKVLRGGKEITIKVTLEERPKGL</sequence>
<dbReference type="AlphaFoldDB" id="A0A1J4Y1Z2"/>
<proteinExistence type="inferred from homology"/>
<feature type="domain" description="PDZ" evidence="4">
    <location>
        <begin position="321"/>
        <end position="399"/>
    </location>
</feature>
<evidence type="ECO:0000256" key="2">
    <source>
        <dbReference type="ARBA" id="ARBA00022670"/>
    </source>
</evidence>
<evidence type="ECO:0000256" key="3">
    <source>
        <dbReference type="ARBA" id="ARBA00022801"/>
    </source>
</evidence>